<accession>A0AAV4W4K8</accession>
<keyword evidence="2" id="KW-1185">Reference proteome</keyword>
<sequence length="114" mass="12755">MSSSIMNALRLSNENLEYKLVISGRYLMFLKSPRLKQKFWSQELSFLLHSSRPYLSTGCVDTVVTTFRMRVGGDKKLLKSIFGSTAKAFKNQRGAISGKTGRGFKLSSARIPEG</sequence>
<evidence type="ECO:0000313" key="1">
    <source>
        <dbReference type="EMBL" id="GIY76804.1"/>
    </source>
</evidence>
<dbReference type="EMBL" id="BPLR01015536">
    <property type="protein sequence ID" value="GIY76804.1"/>
    <property type="molecule type" value="Genomic_DNA"/>
</dbReference>
<comment type="caution">
    <text evidence="1">The sequence shown here is derived from an EMBL/GenBank/DDBJ whole genome shotgun (WGS) entry which is preliminary data.</text>
</comment>
<dbReference type="AlphaFoldDB" id="A0AAV4W4K8"/>
<evidence type="ECO:0000313" key="2">
    <source>
        <dbReference type="Proteomes" id="UP001054945"/>
    </source>
</evidence>
<dbReference type="Proteomes" id="UP001054945">
    <property type="component" value="Unassembled WGS sequence"/>
</dbReference>
<name>A0AAV4W4K8_CAEEX</name>
<proteinExistence type="predicted"/>
<organism evidence="1 2">
    <name type="scientific">Caerostris extrusa</name>
    <name type="common">Bark spider</name>
    <name type="synonym">Caerostris bankana</name>
    <dbReference type="NCBI Taxonomy" id="172846"/>
    <lineage>
        <taxon>Eukaryota</taxon>
        <taxon>Metazoa</taxon>
        <taxon>Ecdysozoa</taxon>
        <taxon>Arthropoda</taxon>
        <taxon>Chelicerata</taxon>
        <taxon>Arachnida</taxon>
        <taxon>Araneae</taxon>
        <taxon>Araneomorphae</taxon>
        <taxon>Entelegynae</taxon>
        <taxon>Araneoidea</taxon>
        <taxon>Araneidae</taxon>
        <taxon>Caerostris</taxon>
    </lineage>
</organism>
<gene>
    <name evidence="1" type="ORF">CEXT_95981</name>
</gene>
<reference evidence="1 2" key="1">
    <citation type="submission" date="2021-06" db="EMBL/GenBank/DDBJ databases">
        <title>Caerostris extrusa draft genome.</title>
        <authorList>
            <person name="Kono N."/>
            <person name="Arakawa K."/>
        </authorList>
    </citation>
    <scope>NUCLEOTIDE SEQUENCE [LARGE SCALE GENOMIC DNA]</scope>
</reference>
<protein>
    <submittedName>
        <fullName evidence="1">Uncharacterized protein</fullName>
    </submittedName>
</protein>